<gene>
    <name evidence="3" type="ORF">HERILL_LOCUS10814</name>
</gene>
<dbReference type="SUPFAM" id="SSF53067">
    <property type="entry name" value="Actin-like ATPase domain"/>
    <property type="match status" value="2"/>
</dbReference>
<dbReference type="GO" id="GO:0060255">
    <property type="term" value="P:regulation of macromolecule metabolic process"/>
    <property type="evidence" value="ECO:0007669"/>
    <property type="project" value="UniProtKB-ARBA"/>
</dbReference>
<keyword evidence="2" id="KW-0175">Coiled coil</keyword>
<name>A0A7R8YW91_HERIL</name>
<dbReference type="AlphaFoldDB" id="A0A7R8YW91"/>
<dbReference type="Gene3D" id="3.30.420.40">
    <property type="match status" value="2"/>
</dbReference>
<keyword evidence="4" id="KW-1185">Reference proteome</keyword>
<dbReference type="SMART" id="SM00268">
    <property type="entry name" value="ACTIN"/>
    <property type="match status" value="1"/>
</dbReference>
<dbReference type="InterPro" id="IPR004000">
    <property type="entry name" value="Actin"/>
</dbReference>
<sequence>MNVIELKDNKPTPDIIHEYPDTFKSSQVPLVIDNGSYQCRVGWSVSQKPLLIFRNLIAKPRKDRIKKDGAEIVVTPPIQIGNDILNIEAMRFQLKTQFDKNVVTHYQNQEQIFDYIFTRLGINADACVPHPVVLTECYVNPNYCRQLMSELLFECYDVPSVCYGVDSIYSFQHNQIGVNGLIISCGYHTTHIIPVLNNVQIASKARRINLGGFHMINFLHRLLQLKYPVHVNAITISRIEELLHNYCSISFDYMADLKKWAFLEFYEENVKKIQLPYNTPATSTSTLTAEQKIEKKKELARRLTEINARKREERLADDEDQLQRMLAIRELLEEGEIDEFNATLKENDIANVEELDKLLSNVKSRIERTRQKMTANESTSTAIIEEKIAPAPLPPADMSVEEWVNQIKLNRNAIIERKQSRRQRRQDLAKRRTAAAQERMRIISQLARKEKGSDNFGMRDEDWDIYKAISKENGDSDSEMENEKLIEYEDILRHHDPMFEEPAVVVSGAAESHQVSENSTFFFFDKYYLK</sequence>
<comment type="similarity">
    <text evidence="1">Belongs to the actin family.</text>
</comment>
<reference evidence="3 4" key="1">
    <citation type="submission" date="2020-11" db="EMBL/GenBank/DDBJ databases">
        <authorList>
            <person name="Wallbank WR R."/>
            <person name="Pardo Diaz C."/>
            <person name="Kozak K."/>
            <person name="Martin S."/>
            <person name="Jiggins C."/>
            <person name="Moest M."/>
            <person name="Warren A I."/>
            <person name="Generalovic N T."/>
            <person name="Byers J.R.P. K."/>
            <person name="Montejo-Kovacevich G."/>
            <person name="Yen C E."/>
        </authorList>
    </citation>
    <scope>NUCLEOTIDE SEQUENCE [LARGE SCALE GENOMIC DNA]</scope>
</reference>
<dbReference type="Proteomes" id="UP000594454">
    <property type="component" value="Chromosome 4"/>
</dbReference>
<evidence type="ECO:0008006" key="5">
    <source>
        <dbReference type="Google" id="ProtNLM"/>
    </source>
</evidence>
<evidence type="ECO:0000313" key="4">
    <source>
        <dbReference type="Proteomes" id="UP000594454"/>
    </source>
</evidence>
<dbReference type="Pfam" id="PF00022">
    <property type="entry name" value="Actin"/>
    <property type="match status" value="1"/>
</dbReference>
<dbReference type="EMBL" id="LR899012">
    <property type="protein sequence ID" value="CAD7088163.1"/>
    <property type="molecule type" value="Genomic_DNA"/>
</dbReference>
<dbReference type="FunFam" id="3.90.640.10:FF:000016">
    <property type="entry name" value="ARP5 actin-related protein 5 homolog"/>
    <property type="match status" value="1"/>
</dbReference>
<feature type="coiled-coil region" evidence="2">
    <location>
        <begin position="289"/>
        <end position="316"/>
    </location>
</feature>
<dbReference type="OrthoDB" id="7340501at2759"/>
<protein>
    <recommendedName>
        <fullName evidence="5">Actin-related protein 5</fullName>
    </recommendedName>
</protein>
<organism evidence="3 4">
    <name type="scientific">Hermetia illucens</name>
    <name type="common">Black soldier fly</name>
    <dbReference type="NCBI Taxonomy" id="343691"/>
    <lineage>
        <taxon>Eukaryota</taxon>
        <taxon>Metazoa</taxon>
        <taxon>Ecdysozoa</taxon>
        <taxon>Arthropoda</taxon>
        <taxon>Hexapoda</taxon>
        <taxon>Insecta</taxon>
        <taxon>Pterygota</taxon>
        <taxon>Neoptera</taxon>
        <taxon>Endopterygota</taxon>
        <taxon>Diptera</taxon>
        <taxon>Brachycera</taxon>
        <taxon>Stratiomyomorpha</taxon>
        <taxon>Stratiomyidae</taxon>
        <taxon>Hermetiinae</taxon>
        <taxon>Hermetia</taxon>
    </lineage>
</organism>
<dbReference type="InterPro" id="IPR043129">
    <property type="entry name" value="ATPase_NBD"/>
</dbReference>
<proteinExistence type="inferred from homology"/>
<evidence type="ECO:0000256" key="1">
    <source>
        <dbReference type="RuleBase" id="RU000487"/>
    </source>
</evidence>
<dbReference type="PANTHER" id="PTHR11937">
    <property type="entry name" value="ACTIN"/>
    <property type="match status" value="1"/>
</dbReference>
<evidence type="ECO:0000313" key="3">
    <source>
        <dbReference type="EMBL" id="CAD7088163.1"/>
    </source>
</evidence>
<dbReference type="CDD" id="cd10211">
    <property type="entry name" value="ASKHA_NBD_Arp5"/>
    <property type="match status" value="1"/>
</dbReference>
<evidence type="ECO:0000256" key="2">
    <source>
        <dbReference type="SAM" id="Coils"/>
    </source>
</evidence>
<dbReference type="InParanoid" id="A0A7R8YW91"/>
<dbReference type="FunFam" id="3.30.420.40:FF:000237">
    <property type="entry name" value="Actin-related protein 5"/>
    <property type="match status" value="1"/>
</dbReference>
<dbReference type="FunCoup" id="A0A7R8YW91">
    <property type="interactions" value="1364"/>
</dbReference>
<accession>A0A7R8YW91</accession>
<dbReference type="Gene3D" id="3.90.640.10">
    <property type="entry name" value="Actin, Chain A, domain 4"/>
    <property type="match status" value="1"/>
</dbReference>